<sequence length="340" mass="39130">MGKDTSAGVLSHVEHTILPGFMNKMRPTCLNVVYRDDPPQEVFIQLMRSAYASDLWSLAETDFCMWKRVFGRRFHMLVAYDEASFYPIGCICSATYNHRRRNAKTTVLGLYYVRKEFRGKGIGNELFRRIISNKKDHNLYLNGMSYMVEKYRIHYDFVVTTPWRVVWYQIRPQDVCQDTPSSTHDDHVTILPVTMTNLPCLLDYDSSLQGDLDRTAYIQAFVMQPCADSKLAFCEGKTVGVGVARLLINDELFIGPLYADTFEIARALLYSLLHGRYLGHYRNVQMQIPSVNESGSRLVEEISRGRCMTDDFTQGLSTKFRVDTDPSRIYSTTEYDVSIV</sequence>
<dbReference type="InterPro" id="IPR016181">
    <property type="entry name" value="Acyl_CoA_acyltransferase"/>
</dbReference>
<dbReference type="EMBL" id="JARK01000039">
    <property type="protein sequence ID" value="EYC45075.1"/>
    <property type="molecule type" value="Genomic_DNA"/>
</dbReference>
<proteinExistence type="predicted"/>
<gene>
    <name evidence="3" type="primary">Acey_s0439.g1488</name>
    <name evidence="3" type="ORF">Y032_0439g1488</name>
</gene>
<evidence type="ECO:0000313" key="4">
    <source>
        <dbReference type="Proteomes" id="UP000024635"/>
    </source>
</evidence>
<evidence type="ECO:0000259" key="2">
    <source>
        <dbReference type="Pfam" id="PF18014"/>
    </source>
</evidence>
<name>A0A016WZL0_9BILA</name>
<evidence type="ECO:0000313" key="3">
    <source>
        <dbReference type="EMBL" id="EYC45075.1"/>
    </source>
</evidence>
<protein>
    <recommendedName>
        <fullName evidence="5">N-acetyltransferase domain-containing protein</fullName>
    </recommendedName>
</protein>
<evidence type="ECO:0008006" key="5">
    <source>
        <dbReference type="Google" id="ProtNLM"/>
    </source>
</evidence>
<dbReference type="Gene3D" id="3.40.630.90">
    <property type="match status" value="1"/>
</dbReference>
<dbReference type="InterPro" id="IPR041496">
    <property type="entry name" value="YitH/HolE_GNAT"/>
</dbReference>
<reference evidence="4" key="1">
    <citation type="journal article" date="2015" name="Nat. Genet.">
        <title>The genome and transcriptome of the zoonotic hookworm Ancylostoma ceylanicum identify infection-specific gene families.</title>
        <authorList>
            <person name="Schwarz E.M."/>
            <person name="Hu Y."/>
            <person name="Antoshechkin I."/>
            <person name="Miller M.M."/>
            <person name="Sternberg P.W."/>
            <person name="Aroian R.V."/>
        </authorList>
    </citation>
    <scope>NUCLEOTIDE SEQUENCE</scope>
    <source>
        <strain evidence="4">HY135</strain>
    </source>
</reference>
<keyword evidence="4" id="KW-1185">Reference proteome</keyword>
<dbReference type="STRING" id="53326.A0A016WZL0"/>
<dbReference type="GO" id="GO:0016747">
    <property type="term" value="F:acyltransferase activity, transferring groups other than amino-acyl groups"/>
    <property type="evidence" value="ECO:0007669"/>
    <property type="project" value="InterPro"/>
</dbReference>
<feature type="domain" description="N-acetyltransferase" evidence="1">
    <location>
        <begin position="63"/>
        <end position="137"/>
    </location>
</feature>
<dbReference type="Gene3D" id="3.40.630.30">
    <property type="match status" value="1"/>
</dbReference>
<accession>A0A016WZL0</accession>
<comment type="caution">
    <text evidence="3">The sequence shown here is derived from an EMBL/GenBank/DDBJ whole genome shotgun (WGS) entry which is preliminary data.</text>
</comment>
<dbReference type="CDD" id="cd04301">
    <property type="entry name" value="NAT_SF"/>
    <property type="match status" value="1"/>
</dbReference>
<dbReference type="Pfam" id="PF18014">
    <property type="entry name" value="Acetyltransf_18"/>
    <property type="match status" value="1"/>
</dbReference>
<organism evidence="3 4">
    <name type="scientific">Ancylostoma ceylanicum</name>
    <dbReference type="NCBI Taxonomy" id="53326"/>
    <lineage>
        <taxon>Eukaryota</taxon>
        <taxon>Metazoa</taxon>
        <taxon>Ecdysozoa</taxon>
        <taxon>Nematoda</taxon>
        <taxon>Chromadorea</taxon>
        <taxon>Rhabditida</taxon>
        <taxon>Rhabditina</taxon>
        <taxon>Rhabditomorpha</taxon>
        <taxon>Strongyloidea</taxon>
        <taxon>Ancylostomatidae</taxon>
        <taxon>Ancylostomatinae</taxon>
        <taxon>Ancylostoma</taxon>
    </lineage>
</organism>
<dbReference type="OrthoDB" id="6418983at2759"/>
<dbReference type="InterPro" id="IPR000182">
    <property type="entry name" value="GNAT_dom"/>
</dbReference>
<dbReference type="Proteomes" id="UP000024635">
    <property type="component" value="Unassembled WGS sequence"/>
</dbReference>
<dbReference type="SUPFAM" id="SSF55729">
    <property type="entry name" value="Acyl-CoA N-acyltransferases (Nat)"/>
    <property type="match status" value="1"/>
</dbReference>
<feature type="domain" description="YitH/HolE acetyltransferase (GNAT)" evidence="2">
    <location>
        <begin position="204"/>
        <end position="302"/>
    </location>
</feature>
<dbReference type="AlphaFoldDB" id="A0A016WZL0"/>
<dbReference type="Pfam" id="PF00583">
    <property type="entry name" value="Acetyltransf_1"/>
    <property type="match status" value="1"/>
</dbReference>
<evidence type="ECO:0000259" key="1">
    <source>
        <dbReference type="Pfam" id="PF00583"/>
    </source>
</evidence>
<dbReference type="PANTHER" id="PTHR47408">
    <property type="entry name" value="PROTEIN CBG01304-RELATED"/>
    <property type="match status" value="1"/>
</dbReference>